<feature type="region of interest" description="Disordered" evidence="1">
    <location>
        <begin position="178"/>
        <end position="202"/>
    </location>
</feature>
<sequence length="202" mass="21785">MGDDGGVAGRNGKNKTVRNMLLSLAVTVPVAGTGYLVLPHEGSGRDPVKTVEYRVETASARRAAPYPVLAPEGLGADWRATSVWYRQQRGEGKVWHLGFIDPDTEYVQIEQSDGPADDFIADSTQHAEPTKRTQRVGGTVWQRYEGDKYNALVRTEHGATTVIAGTASDRRLAEMAAALRDGKADPKADPKPDGKPSGKAQD</sequence>
<evidence type="ECO:0000313" key="4">
    <source>
        <dbReference type="Proteomes" id="UP000327000"/>
    </source>
</evidence>
<comment type="caution">
    <text evidence="3">The sequence shown here is derived from an EMBL/GenBank/DDBJ whole genome shotgun (WGS) entry which is preliminary data.</text>
</comment>
<dbReference type="AlphaFoldDB" id="A0A5N5WES9"/>
<evidence type="ECO:0000256" key="1">
    <source>
        <dbReference type="SAM" id="MobiDB-lite"/>
    </source>
</evidence>
<evidence type="ECO:0000313" key="3">
    <source>
        <dbReference type="EMBL" id="KAB7852379.1"/>
    </source>
</evidence>
<dbReference type="EMBL" id="VOKX01000005">
    <property type="protein sequence ID" value="KAB7852379.1"/>
    <property type="molecule type" value="Genomic_DNA"/>
</dbReference>
<dbReference type="Pfam" id="PF14030">
    <property type="entry name" value="DUF4245"/>
    <property type="match status" value="1"/>
</dbReference>
<dbReference type="Proteomes" id="UP000327000">
    <property type="component" value="Unassembled WGS sequence"/>
</dbReference>
<keyword evidence="2" id="KW-0472">Membrane</keyword>
<accession>A0A5N5WES9</accession>
<gene>
    <name evidence="3" type="ORF">FRZ00_01925</name>
</gene>
<organism evidence="3 4">
    <name type="scientific">Streptomyces mobaraensis</name>
    <name type="common">Streptoverticillium mobaraense</name>
    <dbReference type="NCBI Taxonomy" id="35621"/>
    <lineage>
        <taxon>Bacteria</taxon>
        <taxon>Bacillati</taxon>
        <taxon>Actinomycetota</taxon>
        <taxon>Actinomycetes</taxon>
        <taxon>Kitasatosporales</taxon>
        <taxon>Streptomycetaceae</taxon>
        <taxon>Streptomyces</taxon>
    </lineage>
</organism>
<keyword evidence="4" id="KW-1185">Reference proteome</keyword>
<feature type="compositionally biased region" description="Basic and acidic residues" evidence="1">
    <location>
        <begin position="180"/>
        <end position="202"/>
    </location>
</feature>
<dbReference type="InterPro" id="IPR025339">
    <property type="entry name" value="DUF4245"/>
</dbReference>
<protein>
    <submittedName>
        <fullName evidence="3">DUF4245 domain-containing protein</fullName>
    </submittedName>
</protein>
<reference evidence="3 4" key="1">
    <citation type="journal article" date="2019" name="Microb. Cell Fact.">
        <title>Exploring novel herbicidin analogues by transcriptional regulator overexpression and MS/MS molecular networking.</title>
        <authorList>
            <person name="Shi Y."/>
            <person name="Gu R."/>
            <person name="Li Y."/>
            <person name="Wang X."/>
            <person name="Ren W."/>
            <person name="Li X."/>
            <person name="Wang L."/>
            <person name="Xie Y."/>
            <person name="Hong B."/>
        </authorList>
    </citation>
    <scope>NUCLEOTIDE SEQUENCE [LARGE SCALE GENOMIC DNA]</scope>
    <source>
        <strain evidence="3 4">US-43</strain>
    </source>
</reference>
<dbReference type="OrthoDB" id="5146801at2"/>
<evidence type="ECO:0000256" key="2">
    <source>
        <dbReference type="SAM" id="Phobius"/>
    </source>
</evidence>
<feature type="transmembrane region" description="Helical" evidence="2">
    <location>
        <begin position="20"/>
        <end position="38"/>
    </location>
</feature>
<keyword evidence="2" id="KW-0812">Transmembrane</keyword>
<keyword evidence="2" id="KW-1133">Transmembrane helix</keyword>
<name>A0A5N5WES9_STRMB</name>
<proteinExistence type="predicted"/>